<dbReference type="InterPro" id="IPR001810">
    <property type="entry name" value="F-box_dom"/>
</dbReference>
<dbReference type="HOGENOM" id="CLU_017945_4_1_1"/>
<feature type="region of interest" description="Disordered" evidence="1">
    <location>
        <begin position="713"/>
        <end position="752"/>
    </location>
</feature>
<dbReference type="AlphaFoldDB" id="B9G7G0"/>
<name>B9G7G0_ORYSJ</name>
<dbReference type="SMART" id="SM00256">
    <property type="entry name" value="FBOX"/>
    <property type="match status" value="1"/>
</dbReference>
<protein>
    <recommendedName>
        <fullName evidence="2">F-box domain-containing protein</fullName>
    </recommendedName>
</protein>
<dbReference type="EMBL" id="CM000147">
    <property type="protein sequence ID" value="EEE50545.1"/>
    <property type="molecule type" value="Genomic_DNA"/>
</dbReference>
<dbReference type="SUPFAM" id="SSF81383">
    <property type="entry name" value="F-box domain"/>
    <property type="match status" value="1"/>
</dbReference>
<dbReference type="PANTHER" id="PTHR32133">
    <property type="entry name" value="OS07G0120400 PROTEIN"/>
    <property type="match status" value="1"/>
</dbReference>
<sequence length="752" mass="84180">MARRRRRRRRAAPSPTSALDGDDILREILVRLPTSPSSLPRASLVCKQWRRVVSDPAFLRRYRAHHGEPLLLGFFADHCGYPVFRSIHDAPDRIPPEHFLMPRDKGAGRCNWDVLGCRHGRVLVYNRTRNEITVWDPATGHRSCAAAPPELGDDKEKIVFNGAPFQVVLIGIHTDYKPVYASLYSSQADVWGDLITLECPPVYDTCLPSTLIGYSLYWLFSGEEEGILEFDLGRQSLATIEMPSEFLHYNSHRSFQIMPAEDGGICLAILSYQIMELWERKISSDGVGVAEWTMLKKIELGVILGLGHMGGWQNLIVAYDEDYQLIFVRTINGVFMIHLESMQFKNLGKDNFDGILHAYSAFCTAVGDLPRAERRVGTISEIMGFDEDDSNSADPPKGAGTVEGNAAAPSCETIPDEGMVDNENLDYVWNHGERIGEGFKCKYCKMTRKSGRGTRLKEHLAGRRHNVIACSGVPPKVRKAMRISLNKVKQRTKAAKNRRAKMKKPNTQNMVRHGVHNNSKEQQMQMAKQLSLEEFHYRQKMEKRGSTFEYGGGSDSRSAPDACCNVAGSCVGGGVVLPQPSSKTRLKLHGMDADDVYRGASAQTEIGTSELRKAWAEWFHNNGIPGIKADCPYFRRAMELTQQLGFNVAVPTGAEIDGAYLDADEEEINVDAINAEKSCEAVLDMPLITWTKKHIGKNHKANKKYHEMANTLTQDLGSPGSKRKRVEVKQGKQPMNNKEEFMGSDDMSNMPR</sequence>
<dbReference type="PANTHER" id="PTHR32133:SF340">
    <property type="entry name" value="F-BOX DOMAIN-CONTAINING PROTEIN"/>
    <property type="match status" value="1"/>
</dbReference>
<evidence type="ECO:0000259" key="2">
    <source>
        <dbReference type="SMART" id="SM00256"/>
    </source>
</evidence>
<dbReference type="InterPro" id="IPR056594">
    <property type="entry name" value="AT5G49610-like_b-prop"/>
</dbReference>
<dbReference type="Pfam" id="PF12937">
    <property type="entry name" value="F-box-like"/>
    <property type="match status" value="1"/>
</dbReference>
<evidence type="ECO:0000313" key="3">
    <source>
        <dbReference type="EMBL" id="EEE50545.1"/>
    </source>
</evidence>
<dbReference type="Proteomes" id="UP000007752">
    <property type="component" value="Chromosome 10"/>
</dbReference>
<dbReference type="InterPro" id="IPR036047">
    <property type="entry name" value="F-box-like_dom_sf"/>
</dbReference>
<feature type="region of interest" description="Disordered" evidence="1">
    <location>
        <begin position="385"/>
        <end position="408"/>
    </location>
</feature>
<reference evidence="3" key="1">
    <citation type="journal article" date="2005" name="PLoS Biol.">
        <title>The genomes of Oryza sativa: a history of duplications.</title>
        <authorList>
            <person name="Yu J."/>
            <person name="Wang J."/>
            <person name="Lin W."/>
            <person name="Li S."/>
            <person name="Li H."/>
            <person name="Zhou J."/>
            <person name="Ni P."/>
            <person name="Dong W."/>
            <person name="Hu S."/>
            <person name="Zeng C."/>
            <person name="Zhang J."/>
            <person name="Zhang Y."/>
            <person name="Li R."/>
            <person name="Xu Z."/>
            <person name="Li S."/>
            <person name="Li X."/>
            <person name="Zheng H."/>
            <person name="Cong L."/>
            <person name="Lin L."/>
            <person name="Yin J."/>
            <person name="Geng J."/>
            <person name="Li G."/>
            <person name="Shi J."/>
            <person name="Liu J."/>
            <person name="Lv H."/>
            <person name="Li J."/>
            <person name="Wang J."/>
            <person name="Deng Y."/>
            <person name="Ran L."/>
            <person name="Shi X."/>
            <person name="Wang X."/>
            <person name="Wu Q."/>
            <person name="Li C."/>
            <person name="Ren X."/>
            <person name="Wang J."/>
            <person name="Wang X."/>
            <person name="Li D."/>
            <person name="Liu D."/>
            <person name="Zhang X."/>
            <person name="Ji Z."/>
            <person name="Zhao W."/>
            <person name="Sun Y."/>
            <person name="Zhang Z."/>
            <person name="Bao J."/>
            <person name="Han Y."/>
            <person name="Dong L."/>
            <person name="Ji J."/>
            <person name="Chen P."/>
            <person name="Wu S."/>
            <person name="Liu J."/>
            <person name="Xiao Y."/>
            <person name="Bu D."/>
            <person name="Tan J."/>
            <person name="Yang L."/>
            <person name="Ye C."/>
            <person name="Zhang J."/>
            <person name="Xu J."/>
            <person name="Zhou Y."/>
            <person name="Yu Y."/>
            <person name="Zhang B."/>
            <person name="Zhuang S."/>
            <person name="Wei H."/>
            <person name="Liu B."/>
            <person name="Lei M."/>
            <person name="Yu H."/>
            <person name="Li Y."/>
            <person name="Xu H."/>
            <person name="Wei S."/>
            <person name="He X."/>
            <person name="Fang L."/>
            <person name="Zhang Z."/>
            <person name="Zhang Y."/>
            <person name="Huang X."/>
            <person name="Su Z."/>
            <person name="Tong W."/>
            <person name="Li J."/>
            <person name="Tong Z."/>
            <person name="Li S."/>
            <person name="Ye J."/>
            <person name="Wang L."/>
            <person name="Fang L."/>
            <person name="Lei T."/>
            <person name="Chen C."/>
            <person name="Chen H."/>
            <person name="Xu Z."/>
            <person name="Li H."/>
            <person name="Huang H."/>
            <person name="Zhang F."/>
            <person name="Xu H."/>
            <person name="Li N."/>
            <person name="Zhao C."/>
            <person name="Li S."/>
            <person name="Dong L."/>
            <person name="Huang Y."/>
            <person name="Li L."/>
            <person name="Xi Y."/>
            <person name="Qi Q."/>
            <person name="Li W."/>
            <person name="Zhang B."/>
            <person name="Hu W."/>
            <person name="Zhang Y."/>
            <person name="Tian X."/>
            <person name="Jiao Y."/>
            <person name="Liang X."/>
            <person name="Jin J."/>
            <person name="Gao L."/>
            <person name="Zheng W."/>
            <person name="Hao B."/>
            <person name="Liu S."/>
            <person name="Wang W."/>
            <person name="Yuan L."/>
            <person name="Cao M."/>
            <person name="McDermott J."/>
            <person name="Samudrala R."/>
            <person name="Wang J."/>
            <person name="Wong G.K."/>
            <person name="Yang H."/>
        </authorList>
    </citation>
    <scope>NUCLEOTIDE SEQUENCE [LARGE SCALE GENOMIC DNA]</scope>
</reference>
<dbReference type="Pfam" id="PF23635">
    <property type="entry name" value="Beta-prop_AT5G49610-like"/>
    <property type="match status" value="1"/>
</dbReference>
<feature type="domain" description="F-box" evidence="2">
    <location>
        <begin position="22"/>
        <end position="62"/>
    </location>
</feature>
<organism evidence="3">
    <name type="scientific">Oryza sativa subsp. japonica</name>
    <name type="common">Rice</name>
    <dbReference type="NCBI Taxonomy" id="39947"/>
    <lineage>
        <taxon>Eukaryota</taxon>
        <taxon>Viridiplantae</taxon>
        <taxon>Streptophyta</taxon>
        <taxon>Embryophyta</taxon>
        <taxon>Tracheophyta</taxon>
        <taxon>Spermatophyta</taxon>
        <taxon>Magnoliopsida</taxon>
        <taxon>Liliopsida</taxon>
        <taxon>Poales</taxon>
        <taxon>Poaceae</taxon>
        <taxon>BOP clade</taxon>
        <taxon>Oryzoideae</taxon>
        <taxon>Oryzeae</taxon>
        <taxon>Oryzinae</taxon>
        <taxon>Oryza</taxon>
        <taxon>Oryza sativa</taxon>
    </lineage>
</organism>
<proteinExistence type="predicted"/>
<dbReference type="Gene3D" id="1.20.1280.50">
    <property type="match status" value="1"/>
</dbReference>
<accession>B9G7G0</accession>
<reference evidence="3" key="2">
    <citation type="submission" date="2008-12" db="EMBL/GenBank/DDBJ databases">
        <title>Improved gene annotation of the rice (Oryza sativa) genomes.</title>
        <authorList>
            <person name="Wang J."/>
            <person name="Li R."/>
            <person name="Fan W."/>
            <person name="Huang Q."/>
            <person name="Zhang J."/>
            <person name="Zhou Y."/>
            <person name="Hu Y."/>
            <person name="Zi S."/>
            <person name="Li J."/>
            <person name="Ni P."/>
            <person name="Zheng H."/>
            <person name="Zhang Y."/>
            <person name="Zhao M."/>
            <person name="Hao Q."/>
            <person name="McDermott J."/>
            <person name="Samudrala R."/>
            <person name="Kristiansen K."/>
            <person name="Wong G.K.-S."/>
        </authorList>
    </citation>
    <scope>NUCLEOTIDE SEQUENCE</scope>
</reference>
<gene>
    <name evidence="3" type="ORF">OsJ_30664</name>
</gene>
<evidence type="ECO:0000256" key="1">
    <source>
        <dbReference type="SAM" id="MobiDB-lite"/>
    </source>
</evidence>